<name>A0ABT5LFF1_9GAMM</name>
<comment type="caution">
    <text evidence="1">The sequence shown here is derived from an EMBL/GenBank/DDBJ whole genome shotgun (WGS) entry which is preliminary data.</text>
</comment>
<accession>A0ABT5LFF1</accession>
<protein>
    <submittedName>
        <fullName evidence="1">Uncharacterized protein</fullName>
    </submittedName>
</protein>
<dbReference type="EMBL" id="JAQRFI010000006">
    <property type="protein sequence ID" value="MDC9588540.1"/>
    <property type="molecule type" value="Genomic_DNA"/>
</dbReference>
<reference evidence="1 2" key="1">
    <citation type="submission" date="2023-02" db="EMBL/GenBank/DDBJ databases">
        <title>Entomopathogenic bacteria.</title>
        <authorList>
            <person name="Machado R.A."/>
        </authorList>
    </citation>
    <scope>NUCLEOTIDE SEQUENCE [LARGE SCALE GENOMIC DNA]</scope>
    <source>
        <strain evidence="1 2">XENO-10</strain>
    </source>
</reference>
<keyword evidence="2" id="KW-1185">Reference proteome</keyword>
<organism evidence="1 2">
    <name type="scientific">Xenorhabdus yunnanensis</name>
    <dbReference type="NCBI Taxonomy" id="3025878"/>
    <lineage>
        <taxon>Bacteria</taxon>
        <taxon>Pseudomonadati</taxon>
        <taxon>Pseudomonadota</taxon>
        <taxon>Gammaproteobacteria</taxon>
        <taxon>Enterobacterales</taxon>
        <taxon>Morganellaceae</taxon>
        <taxon>Xenorhabdus</taxon>
    </lineage>
</organism>
<dbReference type="Proteomes" id="UP001217178">
    <property type="component" value="Unassembled WGS sequence"/>
</dbReference>
<sequence>MVDKLFTVKCNPDGTVGYLSGSVLVIEVGDQSFFVADGNVYTVAVSLLVEARAPSKIVALINQLE</sequence>
<dbReference type="RefSeq" id="WP_273553901.1">
    <property type="nucleotide sequence ID" value="NZ_JAQRFI010000006.1"/>
</dbReference>
<gene>
    <name evidence="1" type="ORF">PSI23_04250</name>
</gene>
<proteinExistence type="predicted"/>
<evidence type="ECO:0000313" key="2">
    <source>
        <dbReference type="Proteomes" id="UP001217178"/>
    </source>
</evidence>
<evidence type="ECO:0000313" key="1">
    <source>
        <dbReference type="EMBL" id="MDC9588540.1"/>
    </source>
</evidence>